<dbReference type="AlphaFoldDB" id="A0A016TVA9"/>
<dbReference type="EMBL" id="JARK01001410">
    <property type="protein sequence ID" value="EYC06745.1"/>
    <property type="molecule type" value="Genomic_DNA"/>
</dbReference>
<feature type="signal peptide" evidence="1">
    <location>
        <begin position="1"/>
        <end position="22"/>
    </location>
</feature>
<evidence type="ECO:0000256" key="1">
    <source>
        <dbReference type="SAM" id="SignalP"/>
    </source>
</evidence>
<reference evidence="3" key="1">
    <citation type="journal article" date="2015" name="Nat. Genet.">
        <title>The genome and transcriptome of the zoonotic hookworm Ancylostoma ceylanicum identify infection-specific gene families.</title>
        <authorList>
            <person name="Schwarz E.M."/>
            <person name="Hu Y."/>
            <person name="Antoshechkin I."/>
            <person name="Miller M.M."/>
            <person name="Sternberg P.W."/>
            <person name="Aroian R.V."/>
        </authorList>
    </citation>
    <scope>NUCLEOTIDE SEQUENCE</scope>
    <source>
        <strain evidence="3">HY135</strain>
    </source>
</reference>
<keyword evidence="3" id="KW-1185">Reference proteome</keyword>
<feature type="chain" id="PRO_5001487596" evidence="1">
    <location>
        <begin position="23"/>
        <end position="113"/>
    </location>
</feature>
<comment type="caution">
    <text evidence="2">The sequence shown here is derived from an EMBL/GenBank/DDBJ whole genome shotgun (WGS) entry which is preliminary data.</text>
</comment>
<evidence type="ECO:0000313" key="3">
    <source>
        <dbReference type="Proteomes" id="UP000024635"/>
    </source>
</evidence>
<proteinExistence type="predicted"/>
<accession>A0A016TVA9</accession>
<evidence type="ECO:0000313" key="2">
    <source>
        <dbReference type="EMBL" id="EYC06745.1"/>
    </source>
</evidence>
<name>A0A016TVA9_9BILA</name>
<protein>
    <submittedName>
        <fullName evidence="2">Uncharacterized protein</fullName>
    </submittedName>
</protein>
<keyword evidence="1" id="KW-0732">Signal</keyword>
<dbReference type="Proteomes" id="UP000024635">
    <property type="component" value="Unassembled WGS sequence"/>
</dbReference>
<gene>
    <name evidence="2" type="primary">Acey_s0074.g876</name>
    <name evidence="2" type="ORF">Y032_0074g876</name>
</gene>
<sequence>MRRGRVAACLAAASPLIFCAHSYYIDVATPIHVQDLPKQDIVVCAAGLLVNGVFLQATHSNNGVFCMPKKISSSIMLDMVHPLQIRARLRKGVKEKRKYDAKVLQYDQIEIQL</sequence>
<organism evidence="2 3">
    <name type="scientific">Ancylostoma ceylanicum</name>
    <dbReference type="NCBI Taxonomy" id="53326"/>
    <lineage>
        <taxon>Eukaryota</taxon>
        <taxon>Metazoa</taxon>
        <taxon>Ecdysozoa</taxon>
        <taxon>Nematoda</taxon>
        <taxon>Chromadorea</taxon>
        <taxon>Rhabditida</taxon>
        <taxon>Rhabditina</taxon>
        <taxon>Rhabditomorpha</taxon>
        <taxon>Strongyloidea</taxon>
        <taxon>Ancylostomatidae</taxon>
        <taxon>Ancylostomatinae</taxon>
        <taxon>Ancylostoma</taxon>
    </lineage>
</organism>